<reference evidence="15 16" key="1">
    <citation type="submission" date="2019-02" db="EMBL/GenBank/DDBJ databases">
        <title>Deep-cultivation of Planctomycetes and their phenomic and genomic characterization uncovers novel biology.</title>
        <authorList>
            <person name="Wiegand S."/>
            <person name="Jogler M."/>
            <person name="Boedeker C."/>
            <person name="Pinto D."/>
            <person name="Vollmers J."/>
            <person name="Rivas-Marin E."/>
            <person name="Kohn T."/>
            <person name="Peeters S.H."/>
            <person name="Heuer A."/>
            <person name="Rast P."/>
            <person name="Oberbeckmann S."/>
            <person name="Bunk B."/>
            <person name="Jeske O."/>
            <person name="Meyerdierks A."/>
            <person name="Storesund J.E."/>
            <person name="Kallscheuer N."/>
            <person name="Luecker S."/>
            <person name="Lage O.M."/>
            <person name="Pohl T."/>
            <person name="Merkel B.J."/>
            <person name="Hornburger P."/>
            <person name="Mueller R.-W."/>
            <person name="Bruemmer F."/>
            <person name="Labrenz M."/>
            <person name="Spormann A.M."/>
            <person name="Op den Camp H."/>
            <person name="Overmann J."/>
            <person name="Amann R."/>
            <person name="Jetten M.S.M."/>
            <person name="Mascher T."/>
            <person name="Medema M.H."/>
            <person name="Devos D.P."/>
            <person name="Kaster A.-K."/>
            <person name="Ovreas L."/>
            <person name="Rohde M."/>
            <person name="Galperin M.Y."/>
            <person name="Jogler C."/>
        </authorList>
    </citation>
    <scope>NUCLEOTIDE SEQUENCE [LARGE SCALE GENOMIC DNA]</scope>
    <source>
        <strain evidence="15 16">Pan216</strain>
    </source>
</reference>
<keyword evidence="10 12" id="KW-0012">Acyltransferase</keyword>
<dbReference type="FunFam" id="3.40.47.10:FF:000004">
    <property type="entry name" value="3-oxoacyl-[acyl-carrier-protein] synthase 3"/>
    <property type="match status" value="1"/>
</dbReference>
<evidence type="ECO:0000259" key="13">
    <source>
        <dbReference type="Pfam" id="PF08541"/>
    </source>
</evidence>
<keyword evidence="9 12" id="KW-0511">Multifunctional enzyme</keyword>
<feature type="active site" evidence="12">
    <location>
        <position position="278"/>
    </location>
</feature>
<dbReference type="EMBL" id="CP036279">
    <property type="protein sequence ID" value="QDU63464.1"/>
    <property type="molecule type" value="Genomic_DNA"/>
</dbReference>
<feature type="domain" description="Beta-ketoacyl-[acyl-carrier-protein] synthase III C-terminal" evidence="13">
    <location>
        <begin position="262"/>
        <end position="351"/>
    </location>
</feature>
<dbReference type="Gene3D" id="3.40.47.10">
    <property type="match status" value="1"/>
</dbReference>
<evidence type="ECO:0000256" key="11">
    <source>
        <dbReference type="ARBA" id="ARBA00051096"/>
    </source>
</evidence>
<keyword evidence="5 12" id="KW-0808">Transferase</keyword>
<comment type="subunit">
    <text evidence="12">Homodimer.</text>
</comment>
<dbReference type="NCBIfam" id="NF006829">
    <property type="entry name" value="PRK09352.1"/>
    <property type="match status" value="1"/>
</dbReference>
<evidence type="ECO:0000256" key="12">
    <source>
        <dbReference type="HAMAP-Rule" id="MF_01815"/>
    </source>
</evidence>
<dbReference type="InterPro" id="IPR004655">
    <property type="entry name" value="FabH"/>
</dbReference>
<comment type="subcellular location">
    <subcellularLocation>
        <location evidence="12">Cytoplasm</location>
    </subcellularLocation>
</comment>
<evidence type="ECO:0000313" key="16">
    <source>
        <dbReference type="Proteomes" id="UP000317093"/>
    </source>
</evidence>
<dbReference type="PANTHER" id="PTHR43091">
    <property type="entry name" value="3-OXOACYL-[ACYL-CARRIER-PROTEIN] SYNTHASE"/>
    <property type="match status" value="1"/>
</dbReference>
<dbReference type="CDD" id="cd00830">
    <property type="entry name" value="KAS_III"/>
    <property type="match status" value="1"/>
</dbReference>
<comment type="pathway">
    <text evidence="1 12">Lipid metabolism; fatty acid biosynthesis.</text>
</comment>
<feature type="region of interest" description="ACP-binding" evidence="12">
    <location>
        <begin position="279"/>
        <end position="283"/>
    </location>
</feature>
<dbReference type="Proteomes" id="UP000317093">
    <property type="component" value="Chromosome"/>
</dbReference>
<evidence type="ECO:0000256" key="6">
    <source>
        <dbReference type="ARBA" id="ARBA00022832"/>
    </source>
</evidence>
<evidence type="ECO:0000259" key="14">
    <source>
        <dbReference type="Pfam" id="PF08545"/>
    </source>
</evidence>
<dbReference type="GO" id="GO:0033818">
    <property type="term" value="F:beta-ketoacyl-acyl-carrier-protein synthase III activity"/>
    <property type="evidence" value="ECO:0007669"/>
    <property type="project" value="UniProtKB-UniRule"/>
</dbReference>
<comment type="domain">
    <text evidence="12">The last Arg residue of the ACP-binding site is essential for the weak association between ACP/AcpP and FabH.</text>
</comment>
<evidence type="ECO:0000256" key="5">
    <source>
        <dbReference type="ARBA" id="ARBA00022679"/>
    </source>
</evidence>
<dbReference type="GO" id="GO:0006633">
    <property type="term" value="P:fatty acid biosynthetic process"/>
    <property type="evidence" value="ECO:0007669"/>
    <property type="project" value="UniProtKB-UniRule"/>
</dbReference>
<evidence type="ECO:0000256" key="9">
    <source>
        <dbReference type="ARBA" id="ARBA00023268"/>
    </source>
</evidence>
<keyword evidence="7 12" id="KW-0443">Lipid metabolism</keyword>
<accession>A0A518B905</accession>
<dbReference type="GO" id="GO:0005737">
    <property type="term" value="C:cytoplasm"/>
    <property type="evidence" value="ECO:0007669"/>
    <property type="project" value="UniProtKB-SubCell"/>
</dbReference>
<comment type="similarity">
    <text evidence="2 12">Belongs to the thiolase-like superfamily. FabH family.</text>
</comment>
<dbReference type="AlphaFoldDB" id="A0A518B905"/>
<dbReference type="InterPro" id="IPR016039">
    <property type="entry name" value="Thiolase-like"/>
</dbReference>
<evidence type="ECO:0000256" key="2">
    <source>
        <dbReference type="ARBA" id="ARBA00008642"/>
    </source>
</evidence>
<sequence length="351" mass="37686">MTAPTMSRTRTRTMDGASRRIGRTTSLTGFQIIGTGSYVPDQVVTNEELEQRLGFDSDWIVQRTGIRERRHAPEGIATSDLCYEASRRCIESAGVDPGDIDLLVVGTFTPDMSFPSTGCLLQDRLGLYCGAFDVQAACAGFLYALVVGAQFVKSGNSKLCLVVGGDTNSRVINPDDMKTYPLFGDGAGAVLLSAGGDDQGFLSYHIAADGSGSDLLSRPACGSRMPPTPEALEQAKHFLQMDGRAVFKWACNTVTESTQEVLEHAGLTADDVNLFVPHQANVRIINAVGDVIGFPRERVFNNLWRYGNTSAGSIPIALDEARRQALISHGDSILVSGFGAGLTWASAVIRW</sequence>
<evidence type="ECO:0000313" key="15">
    <source>
        <dbReference type="EMBL" id="QDU63464.1"/>
    </source>
</evidence>
<keyword evidence="4 12" id="KW-0444">Lipid biosynthesis</keyword>
<dbReference type="Pfam" id="PF08545">
    <property type="entry name" value="ACP_syn_III"/>
    <property type="match status" value="1"/>
</dbReference>
<keyword evidence="16" id="KW-1185">Reference proteome</keyword>
<dbReference type="SUPFAM" id="SSF53901">
    <property type="entry name" value="Thiolase-like"/>
    <property type="match status" value="1"/>
</dbReference>
<dbReference type="InterPro" id="IPR013751">
    <property type="entry name" value="ACP_syn_III_N"/>
</dbReference>
<dbReference type="KEGG" id="knv:Pan216_43440"/>
<gene>
    <name evidence="15" type="primary">fabH_2</name>
    <name evidence="12" type="synonym">fabH</name>
    <name evidence="15" type="ORF">Pan216_43440</name>
</gene>
<name>A0A518B905_9BACT</name>
<evidence type="ECO:0000256" key="7">
    <source>
        <dbReference type="ARBA" id="ARBA00023098"/>
    </source>
</evidence>
<protein>
    <recommendedName>
        <fullName evidence="3 12">Beta-ketoacyl-[acyl-carrier-protein] synthase III</fullName>
        <shortName evidence="12">Beta-ketoacyl-ACP synthase III</shortName>
        <shortName evidence="12">KAS III</shortName>
        <ecNumber evidence="3 12">2.3.1.180</ecNumber>
    </recommendedName>
    <alternativeName>
        <fullName evidence="12">3-oxoacyl-[acyl-carrier-protein] synthase 3</fullName>
    </alternativeName>
    <alternativeName>
        <fullName evidence="12">3-oxoacyl-[acyl-carrier-protein] synthase III</fullName>
    </alternativeName>
</protein>
<keyword evidence="6 12" id="KW-0276">Fatty acid metabolism</keyword>
<dbReference type="NCBIfam" id="TIGR00747">
    <property type="entry name" value="fabH"/>
    <property type="match status" value="1"/>
</dbReference>
<feature type="domain" description="Beta-ketoacyl-[acyl-carrier-protein] synthase III N-terminal" evidence="14">
    <location>
        <begin position="132"/>
        <end position="210"/>
    </location>
</feature>
<feature type="active site" evidence="12">
    <location>
        <position position="138"/>
    </location>
</feature>
<evidence type="ECO:0000256" key="8">
    <source>
        <dbReference type="ARBA" id="ARBA00023160"/>
    </source>
</evidence>
<evidence type="ECO:0000256" key="4">
    <source>
        <dbReference type="ARBA" id="ARBA00022516"/>
    </source>
</evidence>
<organism evidence="15 16">
    <name type="scientific">Kolteria novifilia</name>
    <dbReference type="NCBI Taxonomy" id="2527975"/>
    <lineage>
        <taxon>Bacteria</taxon>
        <taxon>Pseudomonadati</taxon>
        <taxon>Planctomycetota</taxon>
        <taxon>Planctomycetia</taxon>
        <taxon>Kolteriales</taxon>
        <taxon>Kolteriaceae</taxon>
        <taxon>Kolteria</taxon>
    </lineage>
</organism>
<dbReference type="Pfam" id="PF08541">
    <property type="entry name" value="ACP_syn_III_C"/>
    <property type="match status" value="1"/>
</dbReference>
<dbReference type="HAMAP" id="MF_01815">
    <property type="entry name" value="FabH"/>
    <property type="match status" value="1"/>
</dbReference>
<comment type="catalytic activity">
    <reaction evidence="11">
        <text>malonyl-[ACP] + acetyl-CoA + H(+) = 3-oxobutanoyl-[ACP] + CO2 + CoA</text>
        <dbReference type="Rhea" id="RHEA:12080"/>
        <dbReference type="Rhea" id="RHEA-COMP:9623"/>
        <dbReference type="Rhea" id="RHEA-COMP:9625"/>
        <dbReference type="ChEBI" id="CHEBI:15378"/>
        <dbReference type="ChEBI" id="CHEBI:16526"/>
        <dbReference type="ChEBI" id="CHEBI:57287"/>
        <dbReference type="ChEBI" id="CHEBI:57288"/>
        <dbReference type="ChEBI" id="CHEBI:78449"/>
        <dbReference type="ChEBI" id="CHEBI:78450"/>
        <dbReference type="EC" id="2.3.1.180"/>
    </reaction>
    <physiologicalReaction direction="left-to-right" evidence="11">
        <dbReference type="Rhea" id="RHEA:12081"/>
    </physiologicalReaction>
</comment>
<dbReference type="GO" id="GO:0004315">
    <property type="term" value="F:3-oxoacyl-[acyl-carrier-protein] synthase activity"/>
    <property type="evidence" value="ECO:0007669"/>
    <property type="project" value="InterPro"/>
</dbReference>
<dbReference type="InterPro" id="IPR013747">
    <property type="entry name" value="ACP_syn_III_C"/>
</dbReference>
<keyword evidence="12" id="KW-0963">Cytoplasm</keyword>
<dbReference type="PANTHER" id="PTHR43091:SF1">
    <property type="entry name" value="BETA-KETOACYL-[ACYL-CARRIER-PROTEIN] SYNTHASE III, CHLOROPLASTIC"/>
    <property type="match status" value="1"/>
</dbReference>
<dbReference type="EC" id="2.3.1.180" evidence="3 12"/>
<keyword evidence="8 12" id="KW-0275">Fatty acid biosynthesis</keyword>
<dbReference type="UniPathway" id="UPA00094"/>
<evidence type="ECO:0000256" key="10">
    <source>
        <dbReference type="ARBA" id="ARBA00023315"/>
    </source>
</evidence>
<feature type="active site" evidence="12">
    <location>
        <position position="308"/>
    </location>
</feature>
<evidence type="ECO:0000256" key="1">
    <source>
        <dbReference type="ARBA" id="ARBA00005194"/>
    </source>
</evidence>
<proteinExistence type="inferred from homology"/>
<comment type="function">
    <text evidence="12">Catalyzes the condensation reaction of fatty acid synthesis by the addition to an acyl acceptor of two carbons from malonyl-ACP. Catalyzes the first condensation reaction which initiates fatty acid synthesis and may therefore play a role in governing the total rate of fatty acid production. Possesses both acetoacetyl-ACP synthase and acetyl transacylase activities. Its substrate specificity determines the biosynthesis of branched-chain and/or straight-chain of fatty acids.</text>
</comment>
<evidence type="ECO:0000256" key="3">
    <source>
        <dbReference type="ARBA" id="ARBA00012333"/>
    </source>
</evidence>